<protein>
    <recommendedName>
        <fullName evidence="7">Large ribosomal subunit protein mL54</fullName>
    </recommendedName>
</protein>
<reference evidence="9" key="2">
    <citation type="journal article" date="2022" name="Hortic Res">
        <title>The genome of Dioscorea zingiberensis sheds light on the biosynthesis, origin and evolution of the medicinally important diosgenin saponins.</title>
        <authorList>
            <person name="Li Y."/>
            <person name="Tan C."/>
            <person name="Li Z."/>
            <person name="Guo J."/>
            <person name="Li S."/>
            <person name="Chen X."/>
            <person name="Wang C."/>
            <person name="Dai X."/>
            <person name="Yang H."/>
            <person name="Song W."/>
            <person name="Hou L."/>
            <person name="Xu J."/>
            <person name="Tong Z."/>
            <person name="Xu A."/>
            <person name="Yuan X."/>
            <person name="Wang W."/>
            <person name="Yang Q."/>
            <person name="Chen L."/>
            <person name="Sun Z."/>
            <person name="Wang K."/>
            <person name="Pan B."/>
            <person name="Chen J."/>
            <person name="Bao Y."/>
            <person name="Liu F."/>
            <person name="Qi X."/>
            <person name="Gang D.R."/>
            <person name="Wen J."/>
            <person name="Li J."/>
        </authorList>
    </citation>
    <scope>NUCLEOTIDE SEQUENCE</scope>
    <source>
        <strain evidence="9">Dzin_1.0</strain>
    </source>
</reference>
<dbReference type="Pfam" id="PF08561">
    <property type="entry name" value="Ribosomal_L37"/>
    <property type="match status" value="1"/>
</dbReference>
<comment type="subcellular location">
    <subcellularLocation>
        <location evidence="1">Mitochondrion</location>
    </subcellularLocation>
</comment>
<organism evidence="9 10">
    <name type="scientific">Dioscorea zingiberensis</name>
    <dbReference type="NCBI Taxonomy" id="325984"/>
    <lineage>
        <taxon>Eukaryota</taxon>
        <taxon>Viridiplantae</taxon>
        <taxon>Streptophyta</taxon>
        <taxon>Embryophyta</taxon>
        <taxon>Tracheophyta</taxon>
        <taxon>Spermatophyta</taxon>
        <taxon>Magnoliopsida</taxon>
        <taxon>Liliopsida</taxon>
        <taxon>Dioscoreales</taxon>
        <taxon>Dioscoreaceae</taxon>
        <taxon>Dioscorea</taxon>
    </lineage>
</organism>
<evidence type="ECO:0000256" key="3">
    <source>
        <dbReference type="ARBA" id="ARBA00022980"/>
    </source>
</evidence>
<dbReference type="InterPro" id="IPR013870">
    <property type="entry name" value="Ribosomal_mL54"/>
</dbReference>
<comment type="caution">
    <text evidence="9">The sequence shown here is derived from an EMBL/GenBank/DDBJ whole genome shotgun (WGS) entry which is preliminary data.</text>
</comment>
<evidence type="ECO:0000313" key="10">
    <source>
        <dbReference type="Proteomes" id="UP001085076"/>
    </source>
</evidence>
<keyword evidence="10" id="KW-1185">Reference proteome</keyword>
<evidence type="ECO:0000313" key="9">
    <source>
        <dbReference type="EMBL" id="KAJ0964733.1"/>
    </source>
</evidence>
<keyword evidence="4" id="KW-0496">Mitochondrion</keyword>
<keyword evidence="5" id="KW-0687">Ribonucleoprotein</keyword>
<dbReference type="EMBL" id="JAGGNH010000008">
    <property type="protein sequence ID" value="KAJ0964733.1"/>
    <property type="molecule type" value="Genomic_DNA"/>
</dbReference>
<evidence type="ECO:0000256" key="1">
    <source>
        <dbReference type="ARBA" id="ARBA00004173"/>
    </source>
</evidence>
<dbReference type="AlphaFoldDB" id="A0A9D5C203"/>
<sequence length="128" mass="13959">MNIVGLSRRIAVSKGVIGVRGFAAGGAKSKKGSKGGAGDAPKASALSNELKSTTVFGANIIKDGADPKILPDTEYPDWLWHLLDKRPPLSELRRKNIDSLPFEDLKRFVKLDNRGFRIKENNAMKAKN</sequence>
<gene>
    <name evidence="9" type="ORF">J5N97_025871</name>
</gene>
<evidence type="ECO:0000256" key="7">
    <source>
        <dbReference type="ARBA" id="ARBA00035179"/>
    </source>
</evidence>
<dbReference type="PANTHER" id="PTHR28595:SF1">
    <property type="entry name" value="LARGE RIBOSOMAL SUBUNIT PROTEIN ML54"/>
    <property type="match status" value="1"/>
</dbReference>
<comment type="similarity">
    <text evidence="6">Belongs to the mitochondrion-specific ribosomal protein mL54 family.</text>
</comment>
<keyword evidence="3" id="KW-0689">Ribosomal protein</keyword>
<feature type="region of interest" description="Disordered" evidence="8">
    <location>
        <begin position="25"/>
        <end position="44"/>
    </location>
</feature>
<evidence type="ECO:0000256" key="6">
    <source>
        <dbReference type="ARBA" id="ARBA00033752"/>
    </source>
</evidence>
<dbReference type="GO" id="GO:0005762">
    <property type="term" value="C:mitochondrial large ribosomal subunit"/>
    <property type="evidence" value="ECO:0007669"/>
    <property type="project" value="TreeGrafter"/>
</dbReference>
<dbReference type="OrthoDB" id="10252718at2759"/>
<dbReference type="PANTHER" id="PTHR28595">
    <property type="entry name" value="39S RIBOSOMAL PROTEIN L54, MITOCHONDRIAL"/>
    <property type="match status" value="1"/>
</dbReference>
<evidence type="ECO:0000256" key="4">
    <source>
        <dbReference type="ARBA" id="ARBA00023128"/>
    </source>
</evidence>
<proteinExistence type="inferred from homology"/>
<evidence type="ECO:0000256" key="2">
    <source>
        <dbReference type="ARBA" id="ARBA00022946"/>
    </source>
</evidence>
<dbReference type="Proteomes" id="UP001085076">
    <property type="component" value="Miscellaneous, Linkage group lg08"/>
</dbReference>
<evidence type="ECO:0000256" key="5">
    <source>
        <dbReference type="ARBA" id="ARBA00023274"/>
    </source>
</evidence>
<reference evidence="9" key="1">
    <citation type="submission" date="2021-03" db="EMBL/GenBank/DDBJ databases">
        <authorList>
            <person name="Li Z."/>
            <person name="Yang C."/>
        </authorList>
    </citation>
    <scope>NUCLEOTIDE SEQUENCE</scope>
    <source>
        <strain evidence="9">Dzin_1.0</strain>
        <tissue evidence="9">Leaf</tissue>
    </source>
</reference>
<dbReference type="GO" id="GO:0003735">
    <property type="term" value="F:structural constituent of ribosome"/>
    <property type="evidence" value="ECO:0007669"/>
    <property type="project" value="TreeGrafter"/>
</dbReference>
<keyword evidence="2" id="KW-0809">Transit peptide</keyword>
<evidence type="ECO:0000256" key="8">
    <source>
        <dbReference type="SAM" id="MobiDB-lite"/>
    </source>
</evidence>
<name>A0A9D5C203_9LILI</name>
<accession>A0A9D5C203</accession>